<evidence type="ECO:0000256" key="1">
    <source>
        <dbReference type="SAM" id="MobiDB-lite"/>
    </source>
</evidence>
<dbReference type="EMBL" id="BMAW01131363">
    <property type="protein sequence ID" value="GFU39114.1"/>
    <property type="molecule type" value="Genomic_DNA"/>
</dbReference>
<feature type="chain" id="PRO_5036490791" evidence="2">
    <location>
        <begin position="27"/>
        <end position="424"/>
    </location>
</feature>
<dbReference type="AlphaFoldDB" id="A0A8X6QYW6"/>
<gene>
    <name evidence="3" type="primary">AVEN_136036_1</name>
    <name evidence="3" type="ORF">NPIL_612681</name>
</gene>
<keyword evidence="4" id="KW-1185">Reference proteome</keyword>
<evidence type="ECO:0000256" key="2">
    <source>
        <dbReference type="SAM" id="SignalP"/>
    </source>
</evidence>
<keyword evidence="2" id="KW-0732">Signal</keyword>
<evidence type="ECO:0000313" key="4">
    <source>
        <dbReference type="Proteomes" id="UP000887013"/>
    </source>
</evidence>
<name>A0A8X6QYW6_NEPPI</name>
<feature type="signal peptide" evidence="2">
    <location>
        <begin position="1"/>
        <end position="26"/>
    </location>
</feature>
<dbReference type="Proteomes" id="UP000887013">
    <property type="component" value="Unassembled WGS sequence"/>
</dbReference>
<dbReference type="OrthoDB" id="6437253at2759"/>
<proteinExistence type="predicted"/>
<accession>A0A8X6QYW6</accession>
<feature type="compositionally biased region" description="Polar residues" evidence="1">
    <location>
        <begin position="284"/>
        <end position="301"/>
    </location>
</feature>
<evidence type="ECO:0000313" key="3">
    <source>
        <dbReference type="EMBL" id="GFU39114.1"/>
    </source>
</evidence>
<sequence>MAANGVTKQFGIPVVFSLLLIPWGWCEINNCDVERCIHLYQEVYKDFLLYGSYSACRKVDDIIKCSNDCIELFFPDLVPIFSKTSILHHLCSYDFKYELGLRWKCIGENFHRLVTCMSLTGSMTALSNSSDVSRRLTCKKVIEILDCPYEVLYNCDEEVVETVNELFKVAFKSLMNFSCSNISIGNALDLPVNYITHNNWTTTATCLDDMPTTEMIELTNVCFGQYMQKAANYELYKCSDIPGKCGRLDNTTCLPTHLVNDFFIPLLSFGKNCRNVPREDKPQMQDSPRTTTSISYDDSGTQDYHVDIKDVVYPSDKSYSNSPFDETTLNTESSFENIGLEPSTPDSGLWIKNAFKIISSSKTTIITDSSSNSPLTDSSLNIDREMINDMDYSNTLEYAENNAAYEINFNSSHLIILVIGLIFF</sequence>
<reference evidence="3" key="1">
    <citation type="submission" date="2020-08" db="EMBL/GenBank/DDBJ databases">
        <title>Multicomponent nature underlies the extraordinary mechanical properties of spider dragline silk.</title>
        <authorList>
            <person name="Kono N."/>
            <person name="Nakamura H."/>
            <person name="Mori M."/>
            <person name="Yoshida Y."/>
            <person name="Ohtoshi R."/>
            <person name="Malay A.D."/>
            <person name="Moran D.A.P."/>
            <person name="Tomita M."/>
            <person name="Numata K."/>
            <person name="Arakawa K."/>
        </authorList>
    </citation>
    <scope>NUCLEOTIDE SEQUENCE</scope>
</reference>
<comment type="caution">
    <text evidence="3">The sequence shown here is derived from an EMBL/GenBank/DDBJ whole genome shotgun (WGS) entry which is preliminary data.</text>
</comment>
<protein>
    <submittedName>
        <fullName evidence="3">Uncharacterized protein</fullName>
    </submittedName>
</protein>
<feature type="region of interest" description="Disordered" evidence="1">
    <location>
        <begin position="277"/>
        <end position="301"/>
    </location>
</feature>
<organism evidence="3 4">
    <name type="scientific">Nephila pilipes</name>
    <name type="common">Giant wood spider</name>
    <name type="synonym">Nephila maculata</name>
    <dbReference type="NCBI Taxonomy" id="299642"/>
    <lineage>
        <taxon>Eukaryota</taxon>
        <taxon>Metazoa</taxon>
        <taxon>Ecdysozoa</taxon>
        <taxon>Arthropoda</taxon>
        <taxon>Chelicerata</taxon>
        <taxon>Arachnida</taxon>
        <taxon>Araneae</taxon>
        <taxon>Araneomorphae</taxon>
        <taxon>Entelegynae</taxon>
        <taxon>Araneoidea</taxon>
        <taxon>Nephilidae</taxon>
        <taxon>Nephila</taxon>
    </lineage>
</organism>